<feature type="transmembrane region" description="Helical" evidence="1">
    <location>
        <begin position="123"/>
        <end position="140"/>
    </location>
</feature>
<dbReference type="RefSeq" id="WP_039397362.1">
    <property type="nucleotide sequence ID" value="NZ_JTDK01000006.1"/>
</dbReference>
<sequence length="419" mass="45239">MSMPHRLTRMVGRDPNEAHRASTPLELIFDLTFAVAFAQVSSQTAHYLEAGEVGTAVVGFLFTAFGVIWAWINYSWLASAYDNDDLFFRLATFVEMLGVLVLALGVPPVFASIEEGVVLDNRVLVAGYVIMRVAAIALWLRAARHDPAHRAVALSYAANIALAQIFWVTLIFVNLPLWPTLAIVMVGFVIELVGPVIAERKATAPGTRSGTGTPWHPHHIAERYGLLVIIALGEVVLGTILAISAGVEQYGWSVEAGLLAFGGTALVFGLWWTYFLTPFGDLLAGRRPRPFVFGYLHIFVFASIIGVGAGLHVAAQAIAHHGEAGAVFATWAVAAPVLVFEVMLFVIYSLMVREIDPFHVWMFAGCVVMLAVAVIAVQLGASLGVGLVLIACSPAVIVVGYELGGWRHASEVLERARVR</sequence>
<feature type="transmembrane region" description="Helical" evidence="1">
    <location>
        <begin position="53"/>
        <end position="74"/>
    </location>
</feature>
<accession>A0A0B2AAN5</accession>
<feature type="transmembrane region" description="Helical" evidence="1">
    <location>
        <begin position="360"/>
        <end position="377"/>
    </location>
</feature>
<dbReference type="PANTHER" id="PTHR36840">
    <property type="entry name" value="BLL5714 PROTEIN"/>
    <property type="match status" value="1"/>
</dbReference>
<feature type="transmembrane region" description="Helical" evidence="1">
    <location>
        <begin position="178"/>
        <end position="198"/>
    </location>
</feature>
<keyword evidence="1" id="KW-1133">Transmembrane helix</keyword>
<feature type="transmembrane region" description="Helical" evidence="1">
    <location>
        <begin position="383"/>
        <end position="401"/>
    </location>
</feature>
<feature type="transmembrane region" description="Helical" evidence="1">
    <location>
        <begin position="224"/>
        <end position="246"/>
    </location>
</feature>
<reference evidence="2 3" key="1">
    <citation type="submission" date="2014-11" db="EMBL/GenBank/DDBJ databases">
        <title>Genome sequence of Microbacterium mangrovi MUSC 115(T).</title>
        <authorList>
            <person name="Lee L.-H."/>
        </authorList>
    </citation>
    <scope>NUCLEOTIDE SEQUENCE [LARGE SCALE GENOMIC DNA]</scope>
    <source>
        <strain evidence="2 3">MUSC 115</strain>
    </source>
</reference>
<dbReference type="InterPro" id="IPR010640">
    <property type="entry name" value="Low_temperature_requirement_A"/>
</dbReference>
<keyword evidence="3" id="KW-1185">Reference proteome</keyword>
<comment type="caution">
    <text evidence="2">The sequence shown here is derived from an EMBL/GenBank/DDBJ whole genome shotgun (WGS) entry which is preliminary data.</text>
</comment>
<evidence type="ECO:0000313" key="3">
    <source>
        <dbReference type="Proteomes" id="UP000031030"/>
    </source>
</evidence>
<evidence type="ECO:0000256" key="1">
    <source>
        <dbReference type="SAM" id="Phobius"/>
    </source>
</evidence>
<dbReference type="OrthoDB" id="7698234at2"/>
<evidence type="ECO:0000313" key="2">
    <source>
        <dbReference type="EMBL" id="KHK98647.1"/>
    </source>
</evidence>
<dbReference type="Pfam" id="PF06772">
    <property type="entry name" value="LtrA"/>
    <property type="match status" value="1"/>
</dbReference>
<dbReference type="PANTHER" id="PTHR36840:SF1">
    <property type="entry name" value="BLL5714 PROTEIN"/>
    <property type="match status" value="1"/>
</dbReference>
<dbReference type="EMBL" id="JTDK01000006">
    <property type="protein sequence ID" value="KHK98647.1"/>
    <property type="molecule type" value="Genomic_DNA"/>
</dbReference>
<feature type="transmembrane region" description="Helical" evidence="1">
    <location>
        <begin position="152"/>
        <end position="172"/>
    </location>
</feature>
<feature type="transmembrane region" description="Helical" evidence="1">
    <location>
        <begin position="291"/>
        <end position="314"/>
    </location>
</feature>
<dbReference type="STRING" id="1348253.LK09_06790"/>
<name>A0A0B2AAN5_9MICO</name>
<keyword evidence="1" id="KW-0472">Membrane</keyword>
<feature type="transmembrane region" description="Helical" evidence="1">
    <location>
        <begin position="258"/>
        <end position="279"/>
    </location>
</feature>
<gene>
    <name evidence="2" type="ORF">LK09_06790</name>
</gene>
<feature type="transmembrane region" description="Helical" evidence="1">
    <location>
        <begin position="21"/>
        <end position="41"/>
    </location>
</feature>
<protein>
    <submittedName>
        <fullName evidence="2">Membrane protein</fullName>
    </submittedName>
</protein>
<feature type="transmembrane region" description="Helical" evidence="1">
    <location>
        <begin position="86"/>
        <end position="111"/>
    </location>
</feature>
<feature type="transmembrane region" description="Helical" evidence="1">
    <location>
        <begin position="326"/>
        <end position="348"/>
    </location>
</feature>
<dbReference type="Proteomes" id="UP000031030">
    <property type="component" value="Unassembled WGS sequence"/>
</dbReference>
<keyword evidence="1" id="KW-0812">Transmembrane</keyword>
<dbReference type="AlphaFoldDB" id="A0A0B2AAN5"/>
<proteinExistence type="predicted"/>
<organism evidence="2 3">
    <name type="scientific">Microbacterium mangrovi</name>
    <dbReference type="NCBI Taxonomy" id="1348253"/>
    <lineage>
        <taxon>Bacteria</taxon>
        <taxon>Bacillati</taxon>
        <taxon>Actinomycetota</taxon>
        <taxon>Actinomycetes</taxon>
        <taxon>Micrococcales</taxon>
        <taxon>Microbacteriaceae</taxon>
        <taxon>Microbacterium</taxon>
    </lineage>
</organism>